<dbReference type="GO" id="GO:0002098">
    <property type="term" value="P:tRNA wobble uridine modification"/>
    <property type="evidence" value="ECO:0007669"/>
    <property type="project" value="TreeGrafter"/>
</dbReference>
<keyword evidence="1" id="KW-0547">Nucleotide-binding</keyword>
<reference evidence="7 8" key="1">
    <citation type="submission" date="2014-09" db="EMBL/GenBank/DDBJ databases">
        <title>Butyrate-producing bacteria isolated from human gut.</title>
        <authorList>
            <person name="Zhang Q."/>
            <person name="Zhao L."/>
        </authorList>
    </citation>
    <scope>NUCLEOTIDE SEQUENCE [LARGE SCALE GENOMIC DNA]</scope>
    <source>
        <strain evidence="7 8">21</strain>
    </source>
</reference>
<feature type="domain" description="G" evidence="4">
    <location>
        <begin position="14"/>
        <end position="128"/>
    </location>
</feature>
<feature type="compositionally biased region" description="Basic and acidic residues" evidence="3">
    <location>
        <begin position="175"/>
        <end position="185"/>
    </location>
</feature>
<dbReference type="InterPro" id="IPR005225">
    <property type="entry name" value="Small_GTP-bd"/>
</dbReference>
<accession>A0A2V1JRX8</accession>
<feature type="region of interest" description="Disordered" evidence="3">
    <location>
        <begin position="150"/>
        <end position="185"/>
    </location>
</feature>
<dbReference type="Gene3D" id="3.40.50.11410">
    <property type="match status" value="1"/>
</dbReference>
<dbReference type="GO" id="GO:0005524">
    <property type="term" value="F:ATP binding"/>
    <property type="evidence" value="ECO:0007669"/>
    <property type="project" value="UniProtKB-KW"/>
</dbReference>
<evidence type="ECO:0000259" key="6">
    <source>
        <dbReference type="Pfam" id="PF18133"/>
    </source>
</evidence>
<dbReference type="EMBL" id="JRFU01000067">
    <property type="protein sequence ID" value="PWE86996.1"/>
    <property type="molecule type" value="Genomic_DNA"/>
</dbReference>
<dbReference type="SUPFAM" id="SSF52540">
    <property type="entry name" value="P-loop containing nucleoside triphosphate hydrolases"/>
    <property type="match status" value="1"/>
</dbReference>
<evidence type="ECO:0000259" key="5">
    <source>
        <dbReference type="Pfam" id="PF18128"/>
    </source>
</evidence>
<name>A0A2V1JRX8_EUBRA</name>
<dbReference type="NCBIfam" id="TIGR03918">
    <property type="entry name" value="GTP_HydF"/>
    <property type="match status" value="1"/>
</dbReference>
<dbReference type="CDD" id="cd00880">
    <property type="entry name" value="Era_like"/>
    <property type="match status" value="1"/>
</dbReference>
<comment type="caution">
    <text evidence="7">The sequence shown here is derived from an EMBL/GenBank/DDBJ whole genome shotgun (WGS) entry which is preliminary data.</text>
</comment>
<dbReference type="Proteomes" id="UP000245288">
    <property type="component" value="Unassembled WGS sequence"/>
</dbReference>
<protein>
    <submittedName>
        <fullName evidence="7">ATP-binding protein</fullName>
    </submittedName>
</protein>
<dbReference type="OrthoDB" id="9811338at2"/>
<dbReference type="InterPro" id="IPR027417">
    <property type="entry name" value="P-loop_NTPase"/>
</dbReference>
<dbReference type="PANTHER" id="PTHR42714">
    <property type="entry name" value="TRNA MODIFICATION GTPASE GTPBP3"/>
    <property type="match status" value="1"/>
</dbReference>
<evidence type="ECO:0000313" key="7">
    <source>
        <dbReference type="EMBL" id="PWE86996.1"/>
    </source>
</evidence>
<dbReference type="AlphaFoldDB" id="A0A2V1JRX8"/>
<feature type="domain" description="Hydrogen maturase F tetramerization" evidence="6">
    <location>
        <begin position="330"/>
        <end position="445"/>
    </location>
</feature>
<dbReference type="RefSeq" id="WP_109215358.1">
    <property type="nucleotide sequence ID" value="NZ_JAQDGV010000009.1"/>
</dbReference>
<evidence type="ECO:0000256" key="1">
    <source>
        <dbReference type="ARBA" id="ARBA00022741"/>
    </source>
</evidence>
<dbReference type="GO" id="GO:0005737">
    <property type="term" value="C:cytoplasm"/>
    <property type="evidence" value="ECO:0007669"/>
    <property type="project" value="TreeGrafter"/>
</dbReference>
<feature type="domain" description="Hydrogen maturase F dimerization" evidence="5">
    <location>
        <begin position="228"/>
        <end position="326"/>
    </location>
</feature>
<dbReference type="InterPro" id="IPR040644">
    <property type="entry name" value="HydF_tetramer"/>
</dbReference>
<keyword evidence="7" id="KW-0067">ATP-binding</keyword>
<dbReference type="InterPro" id="IPR041606">
    <property type="entry name" value="HydF_dimer"/>
</dbReference>
<keyword evidence="8" id="KW-1185">Reference proteome</keyword>
<dbReference type="PANTHER" id="PTHR42714:SF6">
    <property type="entry name" value="TRANSLATION INITIATION FACTOR IF-2"/>
    <property type="match status" value="1"/>
</dbReference>
<keyword evidence="2" id="KW-0342">GTP-binding</keyword>
<proteinExistence type="predicted"/>
<dbReference type="NCBIfam" id="TIGR00231">
    <property type="entry name" value="small_GTP"/>
    <property type="match status" value="1"/>
</dbReference>
<dbReference type="InterPro" id="IPR023873">
    <property type="entry name" value="FeFe-hyd_GTPase_HydF"/>
</dbReference>
<sequence length="453" mass="49610">MGLNSTPSANRVHIGFFGRRNAGKSSVVNAVTGQELAVVSDTKGTTTDPVYKSMELLPIGPVMIIDTPGFDDEGALGALRVRKTKQVLNKTDIAVLVIDATEGKKQCDEELIHIFKEKEIPYIIVNNKADLLSDSLVKKSEVCPKRIEADETKENVSDQETLKTEKENASGTSDQTEKNVSDSGKAEKNAVIVSGQKLYVSALTGYGIYELKECIGKLTPNEDMTLKIVGDLLNPGDFAVLVVPIDSAAPKGRLILPQQQTIRDVLEANAVAIVVKETELKQTLEQLGKQPAMVITDSQAFEQVSAEVPQEIPLTSFSILMARYKGYLDTAVKGVGAIENLKDGDKILISEGCTHHRQCDDIGTVKIPRWLKQHTGKELIIETSSGTEFPEDLTPYALVIHCGGCMLNEREVKYRMKCAVDQNVPFTNYGIAIAQMKGILKRSIELFPYLTEK</sequence>
<dbReference type="Pfam" id="PF18128">
    <property type="entry name" value="HydF_dimer"/>
    <property type="match status" value="1"/>
</dbReference>
<gene>
    <name evidence="7" type="ORF">LG34_06730</name>
</gene>
<evidence type="ECO:0000259" key="4">
    <source>
        <dbReference type="Pfam" id="PF01926"/>
    </source>
</evidence>
<evidence type="ECO:0000256" key="3">
    <source>
        <dbReference type="SAM" id="MobiDB-lite"/>
    </source>
</evidence>
<organism evidence="7 8">
    <name type="scientific">Eubacterium ramulus</name>
    <dbReference type="NCBI Taxonomy" id="39490"/>
    <lineage>
        <taxon>Bacteria</taxon>
        <taxon>Bacillati</taxon>
        <taxon>Bacillota</taxon>
        <taxon>Clostridia</taxon>
        <taxon>Eubacteriales</taxon>
        <taxon>Eubacteriaceae</taxon>
        <taxon>Eubacterium</taxon>
    </lineage>
</organism>
<dbReference type="GO" id="GO:0005525">
    <property type="term" value="F:GTP binding"/>
    <property type="evidence" value="ECO:0007669"/>
    <property type="project" value="UniProtKB-KW"/>
</dbReference>
<evidence type="ECO:0000256" key="2">
    <source>
        <dbReference type="ARBA" id="ARBA00023134"/>
    </source>
</evidence>
<evidence type="ECO:0000313" key="8">
    <source>
        <dbReference type="Proteomes" id="UP000245288"/>
    </source>
</evidence>
<dbReference type="Pfam" id="PF18133">
    <property type="entry name" value="HydF_tetramer"/>
    <property type="match status" value="1"/>
</dbReference>
<dbReference type="Gene3D" id="3.40.50.11420">
    <property type="match status" value="1"/>
</dbReference>
<dbReference type="Gene3D" id="3.40.50.300">
    <property type="entry name" value="P-loop containing nucleotide triphosphate hydrolases"/>
    <property type="match status" value="1"/>
</dbReference>
<dbReference type="Pfam" id="PF01926">
    <property type="entry name" value="MMR_HSR1"/>
    <property type="match status" value="1"/>
</dbReference>
<dbReference type="InterPro" id="IPR006073">
    <property type="entry name" value="GTP-bd"/>
</dbReference>
<feature type="compositionally biased region" description="Basic and acidic residues" evidence="3">
    <location>
        <begin position="150"/>
        <end position="168"/>
    </location>
</feature>
<dbReference type="GO" id="GO:0030488">
    <property type="term" value="P:tRNA methylation"/>
    <property type="evidence" value="ECO:0007669"/>
    <property type="project" value="TreeGrafter"/>
</dbReference>